<comment type="caution">
    <text evidence="1">The sequence shown here is derived from an EMBL/GenBank/DDBJ whole genome shotgun (WGS) entry which is preliminary data.</text>
</comment>
<evidence type="ECO:0000313" key="1">
    <source>
        <dbReference type="EMBL" id="MFC6091066.1"/>
    </source>
</evidence>
<organism evidence="1 2">
    <name type="scientific">Saccharothrix lopnurensis</name>
    <dbReference type="NCBI Taxonomy" id="1670621"/>
    <lineage>
        <taxon>Bacteria</taxon>
        <taxon>Bacillati</taxon>
        <taxon>Actinomycetota</taxon>
        <taxon>Actinomycetes</taxon>
        <taxon>Pseudonocardiales</taxon>
        <taxon>Pseudonocardiaceae</taxon>
        <taxon>Saccharothrix</taxon>
    </lineage>
</organism>
<name>A0ABW1P6K0_9PSEU</name>
<dbReference type="Proteomes" id="UP001596220">
    <property type="component" value="Unassembled WGS sequence"/>
</dbReference>
<reference evidence="2" key="1">
    <citation type="journal article" date="2019" name="Int. J. Syst. Evol. Microbiol.">
        <title>The Global Catalogue of Microorganisms (GCM) 10K type strain sequencing project: providing services to taxonomists for standard genome sequencing and annotation.</title>
        <authorList>
            <consortium name="The Broad Institute Genomics Platform"/>
            <consortium name="The Broad Institute Genome Sequencing Center for Infectious Disease"/>
            <person name="Wu L."/>
            <person name="Ma J."/>
        </authorList>
    </citation>
    <scope>NUCLEOTIDE SEQUENCE [LARGE SCALE GENOMIC DNA]</scope>
    <source>
        <strain evidence="2">CGMCC 4.7246</strain>
    </source>
</reference>
<dbReference type="RefSeq" id="WP_380637268.1">
    <property type="nucleotide sequence ID" value="NZ_JBHSQO010000015.1"/>
</dbReference>
<protein>
    <submittedName>
        <fullName evidence="1">Uncharacterized protein</fullName>
    </submittedName>
</protein>
<keyword evidence="2" id="KW-1185">Reference proteome</keyword>
<accession>A0ABW1P6K0</accession>
<evidence type="ECO:0000313" key="2">
    <source>
        <dbReference type="Proteomes" id="UP001596220"/>
    </source>
</evidence>
<proteinExistence type="predicted"/>
<dbReference type="EMBL" id="JBHSQO010000015">
    <property type="protein sequence ID" value="MFC6091066.1"/>
    <property type="molecule type" value="Genomic_DNA"/>
</dbReference>
<sequence>MRYTRLSWRTVQRALRSSKELGLIREGNTRYRDARIERADLRPQVYDPVLSAGLSTGTGTGVRTTPR</sequence>
<gene>
    <name evidence="1" type="ORF">ACFP3R_17440</name>
</gene>